<evidence type="ECO:0000259" key="5">
    <source>
        <dbReference type="PROSITE" id="PS50097"/>
    </source>
</evidence>
<dbReference type="PANTHER" id="PTHR46336">
    <property type="entry name" value="OS02G0260700 PROTEIN"/>
    <property type="match status" value="1"/>
</dbReference>
<dbReference type="SMART" id="SM00225">
    <property type="entry name" value="BTB"/>
    <property type="match status" value="1"/>
</dbReference>
<reference evidence="6" key="3">
    <citation type="submission" date="2022-01" db="UniProtKB">
        <authorList>
            <consortium name="EnsemblPlants"/>
        </authorList>
    </citation>
    <scope>IDENTIFICATION</scope>
    <source>
        <strain evidence="6">subsp. vulgare</strain>
    </source>
</reference>
<dbReference type="InterPro" id="IPR011705">
    <property type="entry name" value="BACK"/>
</dbReference>
<evidence type="ECO:0000313" key="6">
    <source>
        <dbReference type="EnsemblPlants" id="HORVU.MOREX.r3.4HG0331950.1"/>
    </source>
</evidence>
<comment type="pathway">
    <text evidence="2">Protein modification; protein ubiquitination.</text>
</comment>
<feature type="domain" description="BTB" evidence="5">
    <location>
        <begin position="149"/>
        <end position="209"/>
    </location>
</feature>
<organism evidence="6 7">
    <name type="scientific">Hordeum vulgare subsp. vulgare</name>
    <name type="common">Domesticated barley</name>
    <dbReference type="NCBI Taxonomy" id="112509"/>
    <lineage>
        <taxon>Eukaryota</taxon>
        <taxon>Viridiplantae</taxon>
        <taxon>Streptophyta</taxon>
        <taxon>Embryophyta</taxon>
        <taxon>Tracheophyta</taxon>
        <taxon>Spermatophyta</taxon>
        <taxon>Magnoliopsida</taxon>
        <taxon>Liliopsida</taxon>
        <taxon>Poales</taxon>
        <taxon>Poaceae</taxon>
        <taxon>BOP clade</taxon>
        <taxon>Pooideae</taxon>
        <taxon>Triticodae</taxon>
        <taxon>Triticeae</taxon>
        <taxon>Hordeinae</taxon>
        <taxon>Hordeum</taxon>
    </lineage>
</organism>
<proteinExistence type="predicted"/>
<feature type="compositionally biased region" description="Basic and acidic residues" evidence="4">
    <location>
        <begin position="44"/>
        <end position="67"/>
    </location>
</feature>
<dbReference type="CDD" id="cd18186">
    <property type="entry name" value="BTB_POZ_ZBTB_KLHL-like"/>
    <property type="match status" value="1"/>
</dbReference>
<evidence type="ECO:0000313" key="7">
    <source>
        <dbReference type="Proteomes" id="UP000011116"/>
    </source>
</evidence>
<dbReference type="AlphaFoldDB" id="A0A8I6XE66"/>
<feature type="region of interest" description="Disordered" evidence="4">
    <location>
        <begin position="31"/>
        <end position="85"/>
    </location>
</feature>
<dbReference type="GO" id="GO:0005634">
    <property type="term" value="C:nucleus"/>
    <property type="evidence" value="ECO:0000318"/>
    <property type="project" value="GO_Central"/>
</dbReference>
<evidence type="ECO:0000256" key="4">
    <source>
        <dbReference type="SAM" id="MobiDB-lite"/>
    </source>
</evidence>
<protein>
    <recommendedName>
        <fullName evidence="5">BTB domain-containing protein</fullName>
    </recommendedName>
</protein>
<dbReference type="Gene3D" id="1.25.40.420">
    <property type="match status" value="1"/>
</dbReference>
<dbReference type="InterPro" id="IPR000210">
    <property type="entry name" value="BTB/POZ_dom"/>
</dbReference>
<dbReference type="FunFam" id="1.25.40.420:FF:000008">
    <property type="entry name" value="BTB/POZ domain-containing protein POB1"/>
    <property type="match status" value="1"/>
</dbReference>
<dbReference type="InterPro" id="IPR045890">
    <property type="entry name" value="POB1-like"/>
</dbReference>
<accession>A0A8I6XE66</accession>
<dbReference type="SUPFAM" id="SSF54695">
    <property type="entry name" value="POZ domain"/>
    <property type="match status" value="1"/>
</dbReference>
<dbReference type="GO" id="GO:0010114">
    <property type="term" value="P:response to red light"/>
    <property type="evidence" value="ECO:0000318"/>
    <property type="project" value="GO_Central"/>
</dbReference>
<dbReference type="EnsemblPlants" id="HORVU.MOREX.r3.4HG0331950.1">
    <property type="protein sequence ID" value="HORVU.MOREX.r3.4HG0331950.1"/>
    <property type="gene ID" value="HORVU.MOREX.r3.4HG0331950"/>
</dbReference>
<dbReference type="Gene3D" id="3.30.710.10">
    <property type="entry name" value="Potassium Channel Kv1.1, Chain A"/>
    <property type="match status" value="1"/>
</dbReference>
<sequence length="550" mass="62071">MAPVSRRPCFRFAFDSALFSDKTLRLEVVSADPDLPVSRKRPRARDDVTSPDTVKKRQEAYERRDESSLEESDEPVGYTSKGPAGVIVIGNTNPVKPNNIEANDTDDDRLADFSRHARKAYVRLQEEGKIDNAGKGLDNVQKTPVPQVQHIRVSAMLLASESQFFHKLFTNGMKESNQNVIELQVSEAELEPVLEIIKFIYNGEFSKLDPKSLLATLLAADKYEVTTAISECGELLLNSEMTLGTARMYLDFTTTNSVLSEALGPLKSAAGDFVALKFKDVVQHENELLQMPLSVIRCVFLSSELIVPSEYHVYNFLLKWASENYPDPSHSRDVFCNELIHLVRFMHVSLDGLRQFFECPLMADDRKRVMTIIMNALLFKDDNTCSRVCNWNYDPRVYLTKPVKVSILHPYAEAIAYMDLTLDDCYRISKPGNTSRINSEVFTFYGHTFFMRVVCRMDPASSAPMALGLFLGTNHLRQTPVNLNVNFAVRQRPSGDFFNKLRFNRGFTNGNTYGMADLFSCPWAQLVGDGSMYVIDGRIHIRVKVKTGAG</sequence>
<dbReference type="SMART" id="SM00875">
    <property type="entry name" value="BACK"/>
    <property type="match status" value="1"/>
</dbReference>
<evidence type="ECO:0000256" key="2">
    <source>
        <dbReference type="ARBA" id="ARBA00004906"/>
    </source>
</evidence>
<dbReference type="Pfam" id="PF07707">
    <property type="entry name" value="BACK"/>
    <property type="match status" value="1"/>
</dbReference>
<dbReference type="SMR" id="A0A8I6XE66"/>
<reference evidence="7" key="1">
    <citation type="journal article" date="2012" name="Nature">
        <title>A physical, genetic and functional sequence assembly of the barley genome.</title>
        <authorList>
            <consortium name="The International Barley Genome Sequencing Consortium"/>
            <person name="Mayer K.F."/>
            <person name="Waugh R."/>
            <person name="Brown J.W."/>
            <person name="Schulman A."/>
            <person name="Langridge P."/>
            <person name="Platzer M."/>
            <person name="Fincher G.B."/>
            <person name="Muehlbauer G.J."/>
            <person name="Sato K."/>
            <person name="Close T.J."/>
            <person name="Wise R.P."/>
            <person name="Stein N."/>
        </authorList>
    </citation>
    <scope>NUCLEOTIDE SEQUENCE [LARGE SCALE GENOMIC DNA]</scope>
    <source>
        <strain evidence="7">cv. Morex</strain>
    </source>
</reference>
<evidence type="ECO:0000256" key="1">
    <source>
        <dbReference type="ARBA" id="ARBA00002668"/>
    </source>
</evidence>
<dbReference type="PANTHER" id="PTHR46336:SF12">
    <property type="entry name" value="BACK DOMAIN-CONTAINING PROTEIN"/>
    <property type="match status" value="1"/>
</dbReference>
<keyword evidence="7" id="KW-1185">Reference proteome</keyword>
<evidence type="ECO:0000256" key="3">
    <source>
        <dbReference type="ARBA" id="ARBA00022786"/>
    </source>
</evidence>
<dbReference type="InterPro" id="IPR011333">
    <property type="entry name" value="SKP1/BTB/POZ_sf"/>
</dbReference>
<dbReference type="Pfam" id="PF00651">
    <property type="entry name" value="BTB"/>
    <property type="match status" value="1"/>
</dbReference>
<dbReference type="Gramene" id="HORVU.MOREX.r3.4HG0331950.1">
    <property type="protein sequence ID" value="HORVU.MOREX.r3.4HG0331950.1"/>
    <property type="gene ID" value="HORVU.MOREX.r3.4HG0331950"/>
</dbReference>
<name>A0A8I6XE66_HORVV</name>
<comment type="function">
    <text evidence="1">May act as a substrate-specific adapter of an E3 ubiquitin-protein ligase complex (CUL3-RBX1-BTB) which mediates the ubiquitination and subsequent proteasomal degradation of target proteins.</text>
</comment>
<reference evidence="6" key="2">
    <citation type="submission" date="2020-10" db="EMBL/GenBank/DDBJ databases">
        <authorList>
            <person name="Scholz U."/>
            <person name="Mascher M."/>
            <person name="Fiebig A."/>
        </authorList>
    </citation>
    <scope>NUCLEOTIDE SEQUENCE [LARGE SCALE GENOMIC DNA]</scope>
    <source>
        <strain evidence="6">cv. Morex</strain>
    </source>
</reference>
<dbReference type="PROSITE" id="PS50097">
    <property type="entry name" value="BTB"/>
    <property type="match status" value="1"/>
</dbReference>
<keyword evidence="3" id="KW-0833">Ubl conjugation pathway</keyword>
<dbReference type="Proteomes" id="UP000011116">
    <property type="component" value="Chromosome 4H"/>
</dbReference>